<dbReference type="InterPro" id="IPR001867">
    <property type="entry name" value="OmpR/PhoB-type_DNA-bd"/>
</dbReference>
<dbReference type="GO" id="GO:0006355">
    <property type="term" value="P:regulation of DNA-templated transcription"/>
    <property type="evidence" value="ECO:0007669"/>
    <property type="project" value="InterPro"/>
</dbReference>
<organism evidence="11">
    <name type="scientific">Streptococcus equi subsp. zooepidemicus (strain H70)</name>
    <dbReference type="NCBI Taxonomy" id="553483"/>
    <lineage>
        <taxon>Bacteria</taxon>
        <taxon>Bacillati</taxon>
        <taxon>Bacillota</taxon>
        <taxon>Bacilli</taxon>
        <taxon>Lactobacillales</taxon>
        <taxon>Streptococcaceae</taxon>
        <taxon>Streptococcus</taxon>
    </lineage>
</organism>
<dbReference type="SMART" id="SM00448">
    <property type="entry name" value="REC"/>
    <property type="match status" value="1"/>
</dbReference>
<dbReference type="Pfam" id="PF00072">
    <property type="entry name" value="Response_reg"/>
    <property type="match status" value="1"/>
</dbReference>
<evidence type="ECO:0000256" key="5">
    <source>
        <dbReference type="ARBA" id="ARBA00023163"/>
    </source>
</evidence>
<sequence length="245" mass="27792">MYDIIYINFGGKSMDFEIQLLNKHILIVDDDIALSESIKEVLVSRGFKNISIAYSISEGIDIFSVSQIDLIILDVMLPDGEGYLLSKYVRKTSDVPILFLTAKNNPDDEIKGLDSGGDDYVTKPFLPKSLTYRIMALLRRAYRNESELIELTDCTIDLNNASVKKSDQNFSLTPTEIQILRKLFANINYIVSTETICDTIWGLDSFGYEKSLMVHIRNIREKIEIIPSKPKHLITVKGLGYKLVI</sequence>
<dbReference type="GO" id="GO:0005829">
    <property type="term" value="C:cytosol"/>
    <property type="evidence" value="ECO:0007669"/>
    <property type="project" value="TreeGrafter"/>
</dbReference>
<dbReference type="EMBL" id="FM204884">
    <property type="protein sequence ID" value="CAW98907.1"/>
    <property type="molecule type" value="Genomic_DNA"/>
</dbReference>
<dbReference type="HOGENOM" id="CLU_000445_30_4_9"/>
<keyword evidence="5" id="KW-0804">Transcription</keyword>
<feature type="domain" description="OmpR/PhoB-type" evidence="9">
    <location>
        <begin position="146"/>
        <end position="245"/>
    </location>
</feature>
<keyword evidence="4 7" id="KW-0238">DNA-binding</keyword>
<dbReference type="InterPro" id="IPR011006">
    <property type="entry name" value="CheY-like_superfamily"/>
</dbReference>
<keyword evidence="1 6" id="KW-0597">Phosphoprotein</keyword>
<dbReference type="InterPro" id="IPR001789">
    <property type="entry name" value="Sig_transdc_resp-reg_receiver"/>
</dbReference>
<dbReference type="GO" id="GO:0032993">
    <property type="term" value="C:protein-DNA complex"/>
    <property type="evidence" value="ECO:0007669"/>
    <property type="project" value="TreeGrafter"/>
</dbReference>
<dbReference type="GO" id="GO:0000976">
    <property type="term" value="F:transcription cis-regulatory region binding"/>
    <property type="evidence" value="ECO:0007669"/>
    <property type="project" value="TreeGrafter"/>
</dbReference>
<feature type="domain" description="Response regulatory" evidence="8">
    <location>
        <begin position="24"/>
        <end position="138"/>
    </location>
</feature>
<dbReference type="PANTHER" id="PTHR48111">
    <property type="entry name" value="REGULATOR OF RPOS"/>
    <property type="match status" value="1"/>
</dbReference>
<dbReference type="AlphaFoldDB" id="C0MDU1"/>
<dbReference type="InterPro" id="IPR039420">
    <property type="entry name" value="WalR-like"/>
</dbReference>
<evidence type="ECO:0000256" key="6">
    <source>
        <dbReference type="PROSITE-ProRule" id="PRU00169"/>
    </source>
</evidence>
<accession>C0MDU1</accession>
<dbReference type="SMART" id="SM00862">
    <property type="entry name" value="Trans_reg_C"/>
    <property type="match status" value="1"/>
</dbReference>
<dbReference type="SUPFAM" id="SSF52172">
    <property type="entry name" value="CheY-like"/>
    <property type="match status" value="1"/>
</dbReference>
<evidence type="ECO:0000256" key="1">
    <source>
        <dbReference type="ARBA" id="ARBA00022553"/>
    </source>
</evidence>
<dbReference type="CDD" id="cd17574">
    <property type="entry name" value="REC_OmpR"/>
    <property type="match status" value="1"/>
</dbReference>
<evidence type="ECO:0000256" key="4">
    <source>
        <dbReference type="ARBA" id="ARBA00023125"/>
    </source>
</evidence>
<gene>
    <name evidence="10" type="ordered locus">SZO_07630</name>
</gene>
<evidence type="ECO:0000313" key="11">
    <source>
        <dbReference type="Proteomes" id="UP000001368"/>
    </source>
</evidence>
<dbReference type="PROSITE" id="PS50110">
    <property type="entry name" value="RESPONSE_REGULATORY"/>
    <property type="match status" value="1"/>
</dbReference>
<dbReference type="PANTHER" id="PTHR48111:SF52">
    <property type="entry name" value="TRANSCRIPTIONAL REGULATORY PROTEIN YVRH"/>
    <property type="match status" value="1"/>
</dbReference>
<protein>
    <submittedName>
        <fullName evidence="10">Response regulator protein</fullName>
    </submittedName>
</protein>
<evidence type="ECO:0000259" key="9">
    <source>
        <dbReference type="PROSITE" id="PS51755"/>
    </source>
</evidence>
<dbReference type="Pfam" id="PF00486">
    <property type="entry name" value="Trans_reg_C"/>
    <property type="match status" value="1"/>
</dbReference>
<keyword evidence="3" id="KW-0805">Transcription regulation</keyword>
<dbReference type="Gene3D" id="1.10.10.10">
    <property type="entry name" value="Winged helix-like DNA-binding domain superfamily/Winged helix DNA-binding domain"/>
    <property type="match status" value="1"/>
</dbReference>
<dbReference type="GO" id="GO:0000156">
    <property type="term" value="F:phosphorelay response regulator activity"/>
    <property type="evidence" value="ECO:0007669"/>
    <property type="project" value="TreeGrafter"/>
</dbReference>
<evidence type="ECO:0000259" key="8">
    <source>
        <dbReference type="PROSITE" id="PS50110"/>
    </source>
</evidence>
<dbReference type="Proteomes" id="UP000001368">
    <property type="component" value="Chromosome"/>
</dbReference>
<feature type="DNA-binding region" description="OmpR/PhoB-type" evidence="7">
    <location>
        <begin position="146"/>
        <end position="245"/>
    </location>
</feature>
<dbReference type="KEGG" id="seq:SZO_07630"/>
<dbReference type="PROSITE" id="PS51755">
    <property type="entry name" value="OMPR_PHOB"/>
    <property type="match status" value="1"/>
</dbReference>
<evidence type="ECO:0000256" key="2">
    <source>
        <dbReference type="ARBA" id="ARBA00023012"/>
    </source>
</evidence>
<proteinExistence type="predicted"/>
<dbReference type="InterPro" id="IPR036388">
    <property type="entry name" value="WH-like_DNA-bd_sf"/>
</dbReference>
<name>C0MDU1_STRS7</name>
<dbReference type="eggNOG" id="COG0745">
    <property type="taxonomic scope" value="Bacteria"/>
</dbReference>
<dbReference type="Gene3D" id="6.10.250.690">
    <property type="match status" value="1"/>
</dbReference>
<reference evidence="10 11" key="1">
    <citation type="journal article" date="2009" name="PLoS Pathog.">
        <title>Genomic evidence for the evolution of Streptococcus equi: host restriction, increased virulence, and genetic exchange with human pathogens.</title>
        <authorList>
            <person name="Holden M.T.G."/>
            <person name="Heather Z."/>
            <person name="Paillot R."/>
            <person name="Steward K.F."/>
            <person name="Webb K."/>
            <person name="Ainslie F."/>
            <person name="Jourdan T."/>
            <person name="Bason N.C."/>
            <person name="Holroyd N.E."/>
            <person name="Mungall K."/>
            <person name="Quail M.A."/>
            <person name="Sanders M."/>
            <person name="Simmonds M."/>
            <person name="Willey D."/>
            <person name="Brooks K."/>
            <person name="Aanensen D.M."/>
            <person name="Spratt B.G."/>
            <person name="Jolley K.A."/>
            <person name="Maiden M.C.J."/>
            <person name="Kehoe M."/>
            <person name="Chanter N."/>
            <person name="Bentley S.D."/>
            <person name="Robinson C."/>
            <person name="Maskell D.J."/>
            <person name="Parkhill J."/>
            <person name="Waller A.S."/>
        </authorList>
    </citation>
    <scope>NUCLEOTIDE SEQUENCE [LARGE SCALE GENOMIC DNA]</scope>
    <source>
        <strain evidence="10 11">H70</strain>
    </source>
</reference>
<evidence type="ECO:0000256" key="7">
    <source>
        <dbReference type="PROSITE-ProRule" id="PRU01091"/>
    </source>
</evidence>
<evidence type="ECO:0000256" key="3">
    <source>
        <dbReference type="ARBA" id="ARBA00023015"/>
    </source>
</evidence>
<keyword evidence="2" id="KW-0902">Two-component regulatory system</keyword>
<evidence type="ECO:0000313" key="10">
    <source>
        <dbReference type="EMBL" id="CAW98907.1"/>
    </source>
</evidence>
<feature type="modified residue" description="4-aspartylphosphate" evidence="6">
    <location>
        <position position="74"/>
    </location>
</feature>
<dbReference type="Gene3D" id="3.40.50.2300">
    <property type="match status" value="1"/>
</dbReference>
<dbReference type="CDD" id="cd00383">
    <property type="entry name" value="trans_reg_C"/>
    <property type="match status" value="1"/>
</dbReference>